<gene>
    <name evidence="2" type="ORF">GCM10007036_36260</name>
</gene>
<dbReference type="InterPro" id="IPR005119">
    <property type="entry name" value="LysR_subst-bd"/>
</dbReference>
<reference evidence="2" key="2">
    <citation type="submission" date="2020-09" db="EMBL/GenBank/DDBJ databases">
        <authorList>
            <person name="Sun Q."/>
            <person name="Zhou Y."/>
        </authorList>
    </citation>
    <scope>NUCLEOTIDE SEQUENCE</scope>
    <source>
        <strain evidence="2">CGMCC 1.12214</strain>
    </source>
</reference>
<accession>A0A917IAZ2</accession>
<name>A0A917IAZ2_9HYPH</name>
<organism evidence="2 3">
    <name type="scientific">Alsobacter metallidurans</name>
    <dbReference type="NCBI Taxonomy" id="340221"/>
    <lineage>
        <taxon>Bacteria</taxon>
        <taxon>Pseudomonadati</taxon>
        <taxon>Pseudomonadota</taxon>
        <taxon>Alphaproteobacteria</taxon>
        <taxon>Hyphomicrobiales</taxon>
        <taxon>Alsobacteraceae</taxon>
        <taxon>Alsobacter</taxon>
    </lineage>
</organism>
<sequence length="113" mass="12214">METLPFRIDQLVLIVPAGNALADRTEIPFREVLDEPLVGLGHGSALQAHLASHAARAGRAVNFRLRVGGFEASAEWSRAASGSGSYPKLLRNDQVSEGRSAQFRLAMRGPFET</sequence>
<evidence type="ECO:0000313" key="3">
    <source>
        <dbReference type="Proteomes" id="UP000603912"/>
    </source>
</evidence>
<dbReference type="Gene3D" id="3.40.190.290">
    <property type="match status" value="1"/>
</dbReference>
<dbReference type="Pfam" id="PF03466">
    <property type="entry name" value="LysR_substrate"/>
    <property type="match status" value="1"/>
</dbReference>
<comment type="caution">
    <text evidence="2">The sequence shown here is derived from an EMBL/GenBank/DDBJ whole genome shotgun (WGS) entry which is preliminary data.</text>
</comment>
<proteinExistence type="predicted"/>
<evidence type="ECO:0000259" key="1">
    <source>
        <dbReference type="Pfam" id="PF03466"/>
    </source>
</evidence>
<dbReference type="EMBL" id="BMES01000002">
    <property type="protein sequence ID" value="GGH27614.1"/>
    <property type="molecule type" value="Genomic_DNA"/>
</dbReference>
<reference evidence="2" key="1">
    <citation type="journal article" date="2014" name="Int. J. Syst. Evol. Microbiol.">
        <title>Complete genome sequence of Corynebacterium casei LMG S-19264T (=DSM 44701T), isolated from a smear-ripened cheese.</title>
        <authorList>
            <consortium name="US DOE Joint Genome Institute (JGI-PGF)"/>
            <person name="Walter F."/>
            <person name="Albersmeier A."/>
            <person name="Kalinowski J."/>
            <person name="Ruckert C."/>
        </authorList>
    </citation>
    <scope>NUCLEOTIDE SEQUENCE</scope>
    <source>
        <strain evidence="2">CGMCC 1.12214</strain>
    </source>
</reference>
<dbReference type="SUPFAM" id="SSF53850">
    <property type="entry name" value="Periplasmic binding protein-like II"/>
    <property type="match status" value="1"/>
</dbReference>
<dbReference type="AlphaFoldDB" id="A0A917IAZ2"/>
<feature type="domain" description="LysR substrate-binding" evidence="1">
    <location>
        <begin position="3"/>
        <end position="99"/>
    </location>
</feature>
<dbReference type="Proteomes" id="UP000603912">
    <property type="component" value="Unassembled WGS sequence"/>
</dbReference>
<evidence type="ECO:0000313" key="2">
    <source>
        <dbReference type="EMBL" id="GGH27614.1"/>
    </source>
</evidence>
<keyword evidence="3" id="KW-1185">Reference proteome</keyword>
<protein>
    <recommendedName>
        <fullName evidence="1">LysR substrate-binding domain-containing protein</fullName>
    </recommendedName>
</protein>